<dbReference type="RefSeq" id="XP_009494255.1">
    <property type="nucleotide sequence ID" value="XM_009495980.1"/>
</dbReference>
<evidence type="ECO:0000256" key="1">
    <source>
        <dbReference type="ARBA" id="ARBA00000077"/>
    </source>
</evidence>
<dbReference type="STRING" id="691883.A0A058ZCH0"/>
<dbReference type="GO" id="GO:0043137">
    <property type="term" value="P:DNA replication, removal of RNA primer"/>
    <property type="evidence" value="ECO:0007669"/>
    <property type="project" value="TreeGrafter"/>
</dbReference>
<dbReference type="GO" id="GO:0003723">
    <property type="term" value="F:RNA binding"/>
    <property type="evidence" value="ECO:0007669"/>
    <property type="project" value="InterPro"/>
</dbReference>
<evidence type="ECO:0000313" key="8">
    <source>
        <dbReference type="EMBL" id="KCV71132.1"/>
    </source>
</evidence>
<dbReference type="Proteomes" id="UP000030693">
    <property type="component" value="Unassembled WGS sequence"/>
</dbReference>
<dbReference type="EMBL" id="KB932203">
    <property type="protein sequence ID" value="KCV71132.1"/>
    <property type="molecule type" value="Genomic_DNA"/>
</dbReference>
<evidence type="ECO:0000256" key="3">
    <source>
        <dbReference type="ARBA" id="ARBA00022723"/>
    </source>
</evidence>
<dbReference type="InterPro" id="IPR036397">
    <property type="entry name" value="RNaseH_sf"/>
</dbReference>
<comment type="catalytic activity">
    <reaction evidence="1 6">
        <text>Endonucleolytic cleavage to 5'-phosphomonoester.</text>
        <dbReference type="EC" id="3.1.26.4"/>
    </reaction>
</comment>
<dbReference type="PANTHER" id="PTHR10954:SF7">
    <property type="entry name" value="RIBONUCLEASE H2 SUBUNIT A"/>
    <property type="match status" value="1"/>
</dbReference>
<dbReference type="AlphaFoldDB" id="A0A058ZCH0"/>
<comment type="function">
    <text evidence="6">Endonuclease that specifically degrades the RNA of RNA-DNA hybrids.</text>
</comment>
<keyword evidence="9" id="KW-1185">Reference proteome</keyword>
<comment type="similarity">
    <text evidence="6">Belongs to the RNase HII family.</text>
</comment>
<dbReference type="InterPro" id="IPR024567">
    <property type="entry name" value="RNase_HII/HIII_dom"/>
</dbReference>
<dbReference type="eggNOG" id="KOG2299">
    <property type="taxonomic scope" value="Eukaryota"/>
</dbReference>
<dbReference type="GeneID" id="20526808"/>
<dbReference type="GO" id="GO:0046872">
    <property type="term" value="F:metal ion binding"/>
    <property type="evidence" value="ECO:0007669"/>
    <property type="project" value="UniProtKB-KW"/>
</dbReference>
<dbReference type="Gene3D" id="3.30.420.10">
    <property type="entry name" value="Ribonuclease H-like superfamily/Ribonuclease H"/>
    <property type="match status" value="1"/>
</dbReference>
<dbReference type="SUPFAM" id="SSF53098">
    <property type="entry name" value="Ribonuclease H-like"/>
    <property type="match status" value="1"/>
</dbReference>
<keyword evidence="2 6" id="KW-0540">Nuclease</keyword>
<dbReference type="PANTHER" id="PTHR10954">
    <property type="entry name" value="RIBONUCLEASE H2 SUBUNIT A"/>
    <property type="match status" value="1"/>
</dbReference>
<keyword evidence="3" id="KW-0479">Metal-binding</keyword>
<protein>
    <recommendedName>
        <fullName evidence="6">Ribonuclease</fullName>
        <ecNumber evidence="6">3.1.26.4</ecNumber>
    </recommendedName>
</protein>
<dbReference type="Pfam" id="PF01351">
    <property type="entry name" value="RNase_HII"/>
    <property type="match status" value="1"/>
</dbReference>
<dbReference type="InterPro" id="IPR001352">
    <property type="entry name" value="RNase_HII/HIII"/>
</dbReference>
<dbReference type="GO" id="GO:0032299">
    <property type="term" value="C:ribonuclease H2 complex"/>
    <property type="evidence" value="ECO:0007669"/>
    <property type="project" value="TreeGrafter"/>
</dbReference>
<evidence type="ECO:0000256" key="5">
    <source>
        <dbReference type="ARBA" id="ARBA00022801"/>
    </source>
</evidence>
<name>A0A058ZCH0_FONAL</name>
<dbReference type="GO" id="GO:0006298">
    <property type="term" value="P:mismatch repair"/>
    <property type="evidence" value="ECO:0007669"/>
    <property type="project" value="TreeGrafter"/>
</dbReference>
<organism evidence="8">
    <name type="scientific">Fonticula alba</name>
    <name type="common">Slime mold</name>
    <dbReference type="NCBI Taxonomy" id="691883"/>
    <lineage>
        <taxon>Eukaryota</taxon>
        <taxon>Rotosphaerida</taxon>
        <taxon>Fonticulaceae</taxon>
        <taxon>Fonticula</taxon>
    </lineage>
</organism>
<dbReference type="OrthoDB" id="7462577at2759"/>
<proteinExistence type="inferred from homology"/>
<evidence type="ECO:0000259" key="7">
    <source>
        <dbReference type="Pfam" id="PF01351"/>
    </source>
</evidence>
<keyword evidence="4 6" id="KW-0255">Endonuclease</keyword>
<feature type="domain" description="RNase H type-2" evidence="7">
    <location>
        <begin position="66"/>
        <end position="87"/>
    </location>
</feature>
<dbReference type="EC" id="3.1.26.4" evidence="6"/>
<dbReference type="GO" id="GO:0004523">
    <property type="term" value="F:RNA-DNA hybrid ribonuclease activity"/>
    <property type="evidence" value="ECO:0007669"/>
    <property type="project" value="UniProtKB-EC"/>
</dbReference>
<evidence type="ECO:0000256" key="4">
    <source>
        <dbReference type="ARBA" id="ARBA00022759"/>
    </source>
</evidence>
<sequence length="694" mass="71485">MPPRTKPPPPASEDHLYFLDPLTPHVTFLAASTRGFAAPAAGGTALQDSLAGPAAGDLAALGPCLVGIDEAGRGPVLGPMVYAAYLMPLFSPTSPETLSQSWPAPGSDRELEALVAADKTLRDFGFRDSKVVTAPMRLALFSSIIHATEGPGIRRHVCHGVVGGAADAPTPCPACRDDRPSGGPPELAGSAWAAISLSPGEISHYMLGREQSIDTLAHATVARLVLHFALERGADIRRVVCDSLGADGGVKYAHGVLARLADTGRTGPASALDTGSLWARWLGAGAGPGFDPGSGQPRRRSPVHIGRLTVAEHADAHFGVAGAASIIAKQIRDHALAHWPYHDLRPAEQPPGQSDGHPATSPFYGALRRLANAGLLGRPRPDGTPVPDFLAFSSAACRVVPLHAEDWRTDLAPLFVAGIAALSSTWAPFLHPADGSVTGMAPTFNGSGSIEAAPSGDAEIGAANAATAADTVATPVTDPPPGVRVHPLRRFGSGYPTDAITRHYLQALEGAGHGAAYSLACVRRASPAQILQPPANAKNVAPLAGDPSLEPVLVSDPLLVLPGPGRFSWSTAEKTVSTMTRSMGPAASEVSWTESRVAAHCQARAGFLFDLSTVATAAATNAPGGRPFPMPKPVIAARKAKSAAALGARSLTAFYQTPRPAGEGLSVGATVGVQITRASQEPAATRGWAAFLGR</sequence>
<evidence type="ECO:0000256" key="6">
    <source>
        <dbReference type="RuleBase" id="RU003515"/>
    </source>
</evidence>
<evidence type="ECO:0000313" key="9">
    <source>
        <dbReference type="Proteomes" id="UP000030693"/>
    </source>
</evidence>
<dbReference type="InterPro" id="IPR012337">
    <property type="entry name" value="RNaseH-like_sf"/>
</dbReference>
<reference evidence="8" key="1">
    <citation type="submission" date="2013-04" db="EMBL/GenBank/DDBJ databases">
        <title>The Genome Sequence of Fonticula alba ATCC 38817.</title>
        <authorList>
            <consortium name="The Broad Institute Genomics Platform"/>
            <person name="Russ C."/>
            <person name="Cuomo C."/>
            <person name="Burger G."/>
            <person name="Gray M.W."/>
            <person name="Holland P.W.H."/>
            <person name="King N."/>
            <person name="Lang F.B.F."/>
            <person name="Roger A.J."/>
            <person name="Ruiz-Trillo I."/>
            <person name="Brown M."/>
            <person name="Walker B."/>
            <person name="Young S."/>
            <person name="Zeng Q."/>
            <person name="Gargeya S."/>
            <person name="Fitzgerald M."/>
            <person name="Haas B."/>
            <person name="Abouelleil A."/>
            <person name="Allen A.W."/>
            <person name="Alvarado L."/>
            <person name="Arachchi H.M."/>
            <person name="Berlin A.M."/>
            <person name="Chapman S.B."/>
            <person name="Gainer-Dewar J."/>
            <person name="Goldberg J."/>
            <person name="Griggs A."/>
            <person name="Gujja S."/>
            <person name="Hansen M."/>
            <person name="Howarth C."/>
            <person name="Imamovic A."/>
            <person name="Ireland A."/>
            <person name="Larimer J."/>
            <person name="McCowan C."/>
            <person name="Murphy C."/>
            <person name="Pearson M."/>
            <person name="Poon T.W."/>
            <person name="Priest M."/>
            <person name="Roberts A."/>
            <person name="Saif S."/>
            <person name="Shea T."/>
            <person name="Sisk P."/>
            <person name="Sykes S."/>
            <person name="Wortman J."/>
            <person name="Nusbaum C."/>
            <person name="Birren B."/>
        </authorList>
    </citation>
    <scope>NUCLEOTIDE SEQUENCE [LARGE SCALE GENOMIC DNA]</scope>
    <source>
        <strain evidence="8">ATCC 38817</strain>
    </source>
</reference>
<evidence type="ECO:0000256" key="2">
    <source>
        <dbReference type="ARBA" id="ARBA00022722"/>
    </source>
</evidence>
<accession>A0A058ZCH0</accession>
<gene>
    <name evidence="8" type="ORF">H696_02083</name>
</gene>
<keyword evidence="5 6" id="KW-0378">Hydrolase</keyword>